<evidence type="ECO:0000313" key="3">
    <source>
        <dbReference type="EMBL" id="URE12584.1"/>
    </source>
</evidence>
<accession>A0A9E7GC63</accession>
<feature type="domain" description="Poly(A) polymerase nucleotidyltransferase" evidence="2">
    <location>
        <begin position="13"/>
        <end position="61"/>
    </location>
</feature>
<sequence>MGSPSPPAPRQYGITKPISTAGPTEADLKRTTELEKFLADAGLYETEEEAIKREKVLGELGKN</sequence>
<dbReference type="AlphaFoldDB" id="A0A9E7GC63"/>
<reference evidence="3" key="1">
    <citation type="submission" date="2022-05" db="EMBL/GenBank/DDBJ databases">
        <title>The Musa troglodytarum L. genome provides insights into the mechanism of non-climacteric behaviour and enrichment of carotenoids.</title>
        <authorList>
            <person name="Wang J."/>
        </authorList>
    </citation>
    <scope>NUCLEOTIDE SEQUENCE</scope>
    <source>
        <tissue evidence="3">Leaf</tissue>
    </source>
</reference>
<dbReference type="Proteomes" id="UP001055439">
    <property type="component" value="Chromosome 6"/>
</dbReference>
<evidence type="ECO:0000259" key="2">
    <source>
        <dbReference type="Pfam" id="PF20750"/>
    </source>
</evidence>
<keyword evidence="4" id="KW-1185">Reference proteome</keyword>
<dbReference type="Pfam" id="PF20750">
    <property type="entry name" value="PAP_NTPase"/>
    <property type="match status" value="1"/>
</dbReference>
<dbReference type="InterPro" id="IPR043519">
    <property type="entry name" value="NT_sf"/>
</dbReference>
<dbReference type="GO" id="GO:0005634">
    <property type="term" value="C:nucleus"/>
    <property type="evidence" value="ECO:0007669"/>
    <property type="project" value="TreeGrafter"/>
</dbReference>
<organism evidence="3 4">
    <name type="scientific">Musa troglodytarum</name>
    <name type="common">fe'i banana</name>
    <dbReference type="NCBI Taxonomy" id="320322"/>
    <lineage>
        <taxon>Eukaryota</taxon>
        <taxon>Viridiplantae</taxon>
        <taxon>Streptophyta</taxon>
        <taxon>Embryophyta</taxon>
        <taxon>Tracheophyta</taxon>
        <taxon>Spermatophyta</taxon>
        <taxon>Magnoliopsida</taxon>
        <taxon>Liliopsida</taxon>
        <taxon>Zingiberales</taxon>
        <taxon>Musaceae</taxon>
        <taxon>Musa</taxon>
    </lineage>
</organism>
<dbReference type="InterPro" id="IPR048840">
    <property type="entry name" value="PolA_pol_NTPase"/>
</dbReference>
<dbReference type="PANTHER" id="PTHR10682">
    <property type="entry name" value="POLY A POLYMERASE"/>
    <property type="match status" value="1"/>
</dbReference>
<dbReference type="OrthoDB" id="412748at2759"/>
<gene>
    <name evidence="3" type="ORF">MUK42_27770</name>
</gene>
<dbReference type="GO" id="GO:1990817">
    <property type="term" value="F:poly(A) RNA polymerase activity"/>
    <property type="evidence" value="ECO:0007669"/>
    <property type="project" value="TreeGrafter"/>
</dbReference>
<dbReference type="EMBL" id="CP097508">
    <property type="protein sequence ID" value="URE12584.1"/>
    <property type="molecule type" value="Genomic_DNA"/>
</dbReference>
<protein>
    <submittedName>
        <fullName evidence="3">Poly(A) polymerase predicted RNA binding domain</fullName>
    </submittedName>
</protein>
<evidence type="ECO:0000256" key="1">
    <source>
        <dbReference type="SAM" id="MobiDB-lite"/>
    </source>
</evidence>
<dbReference type="SUPFAM" id="SSF81301">
    <property type="entry name" value="Nucleotidyltransferase"/>
    <property type="match status" value="1"/>
</dbReference>
<proteinExistence type="predicted"/>
<dbReference type="PANTHER" id="PTHR10682:SF22">
    <property type="entry name" value="POLYNUCLEOTIDE ADENYLYLTRANSFERASE"/>
    <property type="match status" value="1"/>
</dbReference>
<feature type="region of interest" description="Disordered" evidence="1">
    <location>
        <begin position="1"/>
        <end position="25"/>
    </location>
</feature>
<name>A0A9E7GC63_9LILI</name>
<evidence type="ECO:0000313" key="4">
    <source>
        <dbReference type="Proteomes" id="UP001055439"/>
    </source>
</evidence>